<evidence type="ECO:0000259" key="21">
    <source>
        <dbReference type="Pfam" id="PF02800"/>
    </source>
</evidence>
<keyword evidence="23" id="KW-1185">Reference proteome</keyword>
<dbReference type="InterPro" id="IPR020831">
    <property type="entry name" value="GlycerAld/Erythrose_P_DH"/>
</dbReference>
<dbReference type="PANTHER" id="PTHR10836:SF111">
    <property type="entry name" value="GLYCERALDEHYDE-3-PHOSPHATE DEHYDROGENASE"/>
    <property type="match status" value="1"/>
</dbReference>
<dbReference type="GO" id="GO:0006096">
    <property type="term" value="P:glycolytic process"/>
    <property type="evidence" value="ECO:0007669"/>
    <property type="project" value="UniProtKB-KW"/>
</dbReference>
<dbReference type="Proteomes" id="UP001488838">
    <property type="component" value="Unassembled WGS sequence"/>
</dbReference>
<comment type="caution">
    <text evidence="22">The sequence shown here is derived from an EMBL/GenBank/DDBJ whole genome shotgun (WGS) entry which is preliminary data.</text>
</comment>
<evidence type="ECO:0000256" key="14">
    <source>
        <dbReference type="ARBA" id="ARBA00023152"/>
    </source>
</evidence>
<evidence type="ECO:0000256" key="6">
    <source>
        <dbReference type="ARBA" id="ARBA00013119"/>
    </source>
</evidence>
<evidence type="ECO:0000313" key="22">
    <source>
        <dbReference type="EMBL" id="KAK7801862.1"/>
    </source>
</evidence>
<dbReference type="SUPFAM" id="SSF51735">
    <property type="entry name" value="NAD(P)-binding Rossmann-fold domains"/>
    <property type="match status" value="1"/>
</dbReference>
<evidence type="ECO:0000256" key="16">
    <source>
        <dbReference type="ARBA" id="ARBA00023242"/>
    </source>
</evidence>
<comment type="catalytic activity">
    <reaction evidence="20">
        <text>S-nitroso-L-cysteinyl-[GAPDH] + L-cysteinyl-[protein] = L-cysteinyl-[GAPDH] + S-nitroso-L-cysteinyl-[protein]</text>
        <dbReference type="Rhea" id="RHEA:66684"/>
        <dbReference type="Rhea" id="RHEA-COMP:10131"/>
        <dbReference type="Rhea" id="RHEA-COMP:17089"/>
        <dbReference type="Rhea" id="RHEA-COMP:17090"/>
        <dbReference type="Rhea" id="RHEA-COMP:17091"/>
        <dbReference type="ChEBI" id="CHEBI:29950"/>
        <dbReference type="ChEBI" id="CHEBI:149494"/>
    </reaction>
    <physiologicalReaction direction="left-to-right" evidence="20">
        <dbReference type="Rhea" id="RHEA:66685"/>
    </physiologicalReaction>
</comment>
<keyword evidence="13" id="KW-0520">NAD</keyword>
<name>A0AAW0HIG4_MYOGA</name>
<keyword evidence="14" id="KW-0324">Glycolysis</keyword>
<dbReference type="GO" id="GO:0004365">
    <property type="term" value="F:glyceraldehyde-3-phosphate dehydrogenase (NAD+) (phosphorylating) activity"/>
    <property type="evidence" value="ECO:0007669"/>
    <property type="project" value="UniProtKB-EC"/>
</dbReference>
<evidence type="ECO:0000313" key="23">
    <source>
        <dbReference type="Proteomes" id="UP001488838"/>
    </source>
</evidence>
<dbReference type="GO" id="GO:0006417">
    <property type="term" value="P:regulation of translation"/>
    <property type="evidence" value="ECO:0007669"/>
    <property type="project" value="UniProtKB-KW"/>
</dbReference>
<evidence type="ECO:0000256" key="1">
    <source>
        <dbReference type="ARBA" id="ARBA00004123"/>
    </source>
</evidence>
<dbReference type="EMBL" id="JBBHLL010000485">
    <property type="protein sequence ID" value="KAK7801862.1"/>
    <property type="molecule type" value="Genomic_DNA"/>
</dbReference>
<dbReference type="AlphaFoldDB" id="A0AAW0HIG4"/>
<feature type="domain" description="Glyceraldehyde 3-phosphate dehydrogenase catalytic" evidence="21">
    <location>
        <begin position="131"/>
        <end position="219"/>
    </location>
</feature>
<proteinExistence type="inferred from homology"/>
<evidence type="ECO:0000256" key="12">
    <source>
        <dbReference type="ARBA" id="ARBA00023002"/>
    </source>
</evidence>
<evidence type="ECO:0000256" key="8">
    <source>
        <dbReference type="ARBA" id="ARBA00022679"/>
    </source>
</evidence>
<evidence type="ECO:0000256" key="3">
    <source>
        <dbReference type="ARBA" id="ARBA00004514"/>
    </source>
</evidence>
<comment type="pathway">
    <text evidence="4">Carbohydrate degradation; glycolysis; pyruvate from D-glyceraldehyde 3-phosphate: step 1/5.</text>
</comment>
<reference evidence="22 23" key="1">
    <citation type="journal article" date="2023" name="bioRxiv">
        <title>Conserved and derived expression patterns and positive selection on dental genes reveal complex evolutionary context of ever-growing rodent molars.</title>
        <authorList>
            <person name="Calamari Z.T."/>
            <person name="Song A."/>
            <person name="Cohen E."/>
            <person name="Akter M."/>
            <person name="Roy R.D."/>
            <person name="Hallikas O."/>
            <person name="Christensen M.M."/>
            <person name="Li P."/>
            <person name="Marangoni P."/>
            <person name="Jernvall J."/>
            <person name="Klein O.D."/>
        </authorList>
    </citation>
    <scope>NUCLEOTIDE SEQUENCE [LARGE SCALE GENOMIC DNA]</scope>
    <source>
        <strain evidence="22">V071</strain>
    </source>
</reference>
<dbReference type="GO" id="GO:0005829">
    <property type="term" value="C:cytosol"/>
    <property type="evidence" value="ECO:0007669"/>
    <property type="project" value="UniProtKB-SubCell"/>
</dbReference>
<accession>A0AAW0HIG4</accession>
<evidence type="ECO:0000256" key="4">
    <source>
        <dbReference type="ARBA" id="ARBA00004869"/>
    </source>
</evidence>
<dbReference type="Gene3D" id="3.40.50.720">
    <property type="entry name" value="NAD(P)-binding Rossmann-like Domain"/>
    <property type="match status" value="1"/>
</dbReference>
<dbReference type="GO" id="GO:0005856">
    <property type="term" value="C:cytoskeleton"/>
    <property type="evidence" value="ECO:0007669"/>
    <property type="project" value="UniProtKB-SubCell"/>
</dbReference>
<evidence type="ECO:0000256" key="2">
    <source>
        <dbReference type="ARBA" id="ARBA00004245"/>
    </source>
</evidence>
<evidence type="ECO:0000256" key="20">
    <source>
        <dbReference type="ARBA" id="ARBA00048005"/>
    </source>
</evidence>
<comment type="catalytic activity">
    <reaction evidence="19">
        <text>D-glyceraldehyde 3-phosphate + phosphate + NAD(+) = (2R)-3-phospho-glyceroyl phosphate + NADH + H(+)</text>
        <dbReference type="Rhea" id="RHEA:10300"/>
        <dbReference type="ChEBI" id="CHEBI:15378"/>
        <dbReference type="ChEBI" id="CHEBI:43474"/>
        <dbReference type="ChEBI" id="CHEBI:57540"/>
        <dbReference type="ChEBI" id="CHEBI:57604"/>
        <dbReference type="ChEBI" id="CHEBI:57945"/>
        <dbReference type="ChEBI" id="CHEBI:59776"/>
        <dbReference type="EC" id="1.2.1.12"/>
    </reaction>
</comment>
<dbReference type="InterPro" id="IPR020829">
    <property type="entry name" value="GlycerAld_3-P_DH_cat"/>
</dbReference>
<keyword evidence="12" id="KW-0560">Oxidoreductase</keyword>
<evidence type="ECO:0000256" key="9">
    <source>
        <dbReference type="ARBA" id="ARBA00022703"/>
    </source>
</evidence>
<dbReference type="Pfam" id="PF02800">
    <property type="entry name" value="Gp_dh_C"/>
    <property type="match status" value="1"/>
</dbReference>
<gene>
    <name evidence="22" type="ORF">U0070_024854</name>
</gene>
<organism evidence="22 23">
    <name type="scientific">Myodes glareolus</name>
    <name type="common">Bank vole</name>
    <name type="synonym">Clethrionomys glareolus</name>
    <dbReference type="NCBI Taxonomy" id="447135"/>
    <lineage>
        <taxon>Eukaryota</taxon>
        <taxon>Metazoa</taxon>
        <taxon>Chordata</taxon>
        <taxon>Craniata</taxon>
        <taxon>Vertebrata</taxon>
        <taxon>Euteleostomi</taxon>
        <taxon>Mammalia</taxon>
        <taxon>Eutheria</taxon>
        <taxon>Euarchontoglires</taxon>
        <taxon>Glires</taxon>
        <taxon>Rodentia</taxon>
        <taxon>Myomorpha</taxon>
        <taxon>Muroidea</taxon>
        <taxon>Cricetidae</taxon>
        <taxon>Arvicolinae</taxon>
        <taxon>Myodes</taxon>
    </lineage>
</organism>
<dbReference type="GO" id="GO:0006915">
    <property type="term" value="P:apoptotic process"/>
    <property type="evidence" value="ECO:0007669"/>
    <property type="project" value="UniProtKB-KW"/>
</dbReference>
<evidence type="ECO:0000256" key="11">
    <source>
        <dbReference type="ARBA" id="ARBA00022845"/>
    </source>
</evidence>
<keyword evidence="7" id="KW-0963">Cytoplasm</keyword>
<dbReference type="SUPFAM" id="SSF55347">
    <property type="entry name" value="Glyceraldehyde-3-phosphate dehydrogenase-like, C-terminal domain"/>
    <property type="match status" value="1"/>
</dbReference>
<dbReference type="InterPro" id="IPR036291">
    <property type="entry name" value="NAD(P)-bd_dom_sf"/>
</dbReference>
<keyword evidence="8" id="KW-0808">Transferase</keyword>
<keyword evidence="9" id="KW-0053">Apoptosis</keyword>
<dbReference type="PANTHER" id="PTHR10836">
    <property type="entry name" value="GLYCERALDEHYDE 3-PHOSPHATE DEHYDROGENASE"/>
    <property type="match status" value="1"/>
</dbReference>
<keyword evidence="10" id="KW-0702">S-nitrosylation</keyword>
<evidence type="ECO:0000256" key="19">
    <source>
        <dbReference type="ARBA" id="ARBA00047698"/>
    </source>
</evidence>
<sequence length="219" mass="23818">MQSANFFSSTHGLKRTQQRAVSVSNAHSEPVLGKPAALAIAEPKSNVGKKHHYIRHELLITEIVLPKLKYWKTITIIQEEDPTNMKWGDVSAKYVVESTEALTTVEKNRVYLKDRSTRGIISAPSADVPLSVMVHAIIATQKTVDDTSGKLWNDGYGASQNIIPVFTGNAKAVGKVIPELNGMLTGTELCVSALSVSAVDLTCCLEKAAKYNDIKKAVK</sequence>
<dbReference type="GO" id="GO:0016740">
    <property type="term" value="F:transferase activity"/>
    <property type="evidence" value="ECO:0007669"/>
    <property type="project" value="UniProtKB-KW"/>
</dbReference>
<evidence type="ECO:0000256" key="15">
    <source>
        <dbReference type="ARBA" id="ARBA00023212"/>
    </source>
</evidence>
<protein>
    <recommendedName>
        <fullName evidence="6">glyceraldehyde-3-phosphate dehydrogenase (phosphorylating)</fullName>
        <ecNumber evidence="6">1.2.1.12</ecNumber>
    </recommendedName>
    <alternativeName>
        <fullName evidence="17">Peptidyl-cysteine S-nitrosylase GAPDH</fullName>
    </alternativeName>
</protein>
<comment type="subcellular location">
    <subcellularLocation>
        <location evidence="2">Cytoplasm</location>
        <location evidence="2">Cytoskeleton</location>
    </subcellularLocation>
    <subcellularLocation>
        <location evidence="3">Cytoplasm</location>
        <location evidence="3">Cytosol</location>
    </subcellularLocation>
    <subcellularLocation>
        <location evidence="1">Nucleus</location>
    </subcellularLocation>
</comment>
<evidence type="ECO:0000256" key="18">
    <source>
        <dbReference type="ARBA" id="ARBA00046997"/>
    </source>
</evidence>
<keyword evidence="11" id="KW-0810">Translation regulation</keyword>
<dbReference type="Gene3D" id="3.30.360.10">
    <property type="entry name" value="Dihydrodipicolinate Reductase, domain 2"/>
    <property type="match status" value="1"/>
</dbReference>
<comment type="similarity">
    <text evidence="5">Belongs to the glyceraldehyde-3-phosphate dehydrogenase family.</text>
</comment>
<dbReference type="GO" id="GO:0005634">
    <property type="term" value="C:nucleus"/>
    <property type="evidence" value="ECO:0007669"/>
    <property type="project" value="UniProtKB-SubCell"/>
</dbReference>
<keyword evidence="16" id="KW-0539">Nucleus</keyword>
<dbReference type="EC" id="1.2.1.12" evidence="6"/>
<evidence type="ECO:0000256" key="17">
    <source>
        <dbReference type="ARBA" id="ARBA00031890"/>
    </source>
</evidence>
<evidence type="ECO:0000256" key="10">
    <source>
        <dbReference type="ARBA" id="ARBA00022799"/>
    </source>
</evidence>
<evidence type="ECO:0000256" key="5">
    <source>
        <dbReference type="ARBA" id="ARBA00007406"/>
    </source>
</evidence>
<evidence type="ECO:0000256" key="13">
    <source>
        <dbReference type="ARBA" id="ARBA00023027"/>
    </source>
</evidence>
<comment type="subunit">
    <text evidence="18">Homotetramer. Interacts with TPPP; the interaction is direct. Interacts (when S-nitrosylated) with SIAH1; leading to nuclear translocation. Interacts with RILPL1/GOSPEL, leading to prevent the interaction between GAPDH and SIAH1 and prevent nuclear translocation. Interacts with CHP1; the interaction increases the binding of CHP1 with microtubules. Associates with microtubules. Interacts with EIF1AD, USP25, PRKCI and WARS1. Interacts with phosphorylated RPL13A; inhibited by oxidatively-modified low-densitity lipoprotein (LDL(ox)). Component of the GAIT complex. Interacts with FKBP6; leading to inhibit GAPDH catalytic activity. Interacts with TRAF2, promoting TRAF2 ubiquitination. Interacts with TRAF3, promoting TRAF3 ubiquitination.</text>
</comment>
<evidence type="ECO:0000256" key="7">
    <source>
        <dbReference type="ARBA" id="ARBA00022490"/>
    </source>
</evidence>
<keyword evidence="15" id="KW-0206">Cytoskeleton</keyword>